<dbReference type="AlphaFoldDB" id="A0A6V7UR32"/>
<feature type="domain" description="NAA35-like TPR repeats" evidence="7">
    <location>
        <begin position="336"/>
        <end position="465"/>
    </location>
</feature>
<proteinExistence type="inferred from homology"/>
<feature type="region of interest" description="Disordered" evidence="5">
    <location>
        <begin position="602"/>
        <end position="625"/>
    </location>
</feature>
<dbReference type="InterPro" id="IPR007244">
    <property type="entry name" value="Naa35_N"/>
</dbReference>
<dbReference type="Pfam" id="PF04112">
    <property type="entry name" value="Mak10"/>
    <property type="match status" value="1"/>
</dbReference>
<evidence type="ECO:0000256" key="2">
    <source>
        <dbReference type="ARBA" id="ARBA00006289"/>
    </source>
</evidence>
<evidence type="ECO:0000256" key="3">
    <source>
        <dbReference type="ARBA" id="ARBA00022490"/>
    </source>
</evidence>
<comment type="subcellular location">
    <subcellularLocation>
        <location evidence="1">Cytoplasm</location>
    </subcellularLocation>
</comment>
<reference evidence="8 9" key="1">
    <citation type="submission" date="2020-08" db="EMBL/GenBank/DDBJ databases">
        <authorList>
            <person name="Koutsovoulos G."/>
            <person name="Danchin GJ E."/>
        </authorList>
    </citation>
    <scope>NUCLEOTIDE SEQUENCE [LARGE SCALE GENOMIC DNA]</scope>
</reference>
<dbReference type="InterPro" id="IPR057983">
    <property type="entry name" value="NAA35-like_N"/>
</dbReference>
<dbReference type="EMBL" id="CAJEWN010000094">
    <property type="protein sequence ID" value="CAD2162889.1"/>
    <property type="molecule type" value="Genomic_DNA"/>
</dbReference>
<dbReference type="Pfam" id="PF25789">
    <property type="entry name" value="TPR_NAA35"/>
    <property type="match status" value="2"/>
</dbReference>
<gene>
    <name evidence="8" type="ORF">MENT_LOCUS15677</name>
</gene>
<dbReference type="PANTHER" id="PTHR21373:SF0">
    <property type="entry name" value="N-ALPHA-ACETYLTRANSFERASE 35, NATC AUXILIARY SUBUNIT"/>
    <property type="match status" value="1"/>
</dbReference>
<name>A0A6V7UR32_MELEN</name>
<evidence type="ECO:0000313" key="8">
    <source>
        <dbReference type="EMBL" id="CAD2162889.1"/>
    </source>
</evidence>
<keyword evidence="3" id="KW-0963">Cytoplasm</keyword>
<sequence>MVDAYLTHGSKLVDITNEFFKACEELETGEFSMSNDFKISHAMSAIEIMDPKMDSGMDSFEWKMLNFTDKAKLTQEILRLPVKEIIATFDATFATIASWLNSQPLDQTIFSNLCMCDSELIKNNIYLYTLSTATLHFISLLKLYFRCASVSNEEDVCLQTGHNVPSYDRTFVSANLTDAIAKLRKTLRGNNTATEKHEFQALLIRFEFFSSLLEMFDFLLPSKGTLYLLNAGINETEIDPFIPNLYSAGEQLQKCLHFHKRILATINFGKQPPKDERDSLFDWLSTFDSNTYLYMSTAGLPRKLQLFSRLEGYKYIEDTLETIGEIIMSVPDYVTTTWGILELVKKFGDLHSNILTRSVLQLILFPLNRHNLTGTIPFMQIAFNSVNRFCGYLMNNNIQDVVAQHNSYFPHLNVLFNEIFGLFERAYTCLYQTHGNNLARQWDFFHVNFDDFSILINEATQLEDEMRGIRLRVFQTQGLVLSVGGVPVNDDSDVNEHTKIIQPMSPLPPLIERLKLENKMEYPLSNFFLYTTLETMHHYFWIGFQLRLFLPFEFIYVYWYFGEVVARTLNKMTYNRINNLLLEFHRDFDKIERYEKERKLDRIAGSPTSRSKRSRSRSRTEEQYRSRLTEMKVKSLCYKIEAIMSRGMFKMMVGLITSKEIVLPEEEMLRYNRRFMLFSSLNDMIYYDYERYLEYSKLNNLLSTPSKEHFLSAAQTFDEVATFIKKYKREFFCEANIYLIEAINVLETTASKNAIVAKLLTNNKLNKELSIDFTNVGHCRFLCCFPTFMLKNKK</sequence>
<organism evidence="8 9">
    <name type="scientific">Meloidogyne enterolobii</name>
    <name type="common">Root-knot nematode worm</name>
    <name type="synonym">Meloidogyne mayaguensis</name>
    <dbReference type="NCBI Taxonomy" id="390850"/>
    <lineage>
        <taxon>Eukaryota</taxon>
        <taxon>Metazoa</taxon>
        <taxon>Ecdysozoa</taxon>
        <taxon>Nematoda</taxon>
        <taxon>Chromadorea</taxon>
        <taxon>Rhabditida</taxon>
        <taxon>Tylenchina</taxon>
        <taxon>Tylenchomorpha</taxon>
        <taxon>Tylenchoidea</taxon>
        <taxon>Meloidogynidae</taxon>
        <taxon>Meloidogyninae</taxon>
        <taxon>Meloidogyne</taxon>
    </lineage>
</organism>
<dbReference type="PANTHER" id="PTHR21373">
    <property type="entry name" value="GLUCOSE REPRESSIBLE PROTEIN MAK10"/>
    <property type="match status" value="1"/>
</dbReference>
<dbReference type="OrthoDB" id="5833531at2759"/>
<evidence type="ECO:0000259" key="6">
    <source>
        <dbReference type="Pfam" id="PF04112"/>
    </source>
</evidence>
<evidence type="ECO:0000313" key="9">
    <source>
        <dbReference type="Proteomes" id="UP000580250"/>
    </source>
</evidence>
<dbReference type="Proteomes" id="UP000580250">
    <property type="component" value="Unassembled WGS sequence"/>
</dbReference>
<feature type="domain" description="NAA35-like TPR repeats" evidence="7">
    <location>
        <begin position="520"/>
        <end position="778"/>
    </location>
</feature>
<comment type="caution">
    <text evidence="8">The sequence shown here is derived from an EMBL/GenBank/DDBJ whole genome shotgun (WGS) entry which is preliminary data.</text>
</comment>
<feature type="domain" description="NAA35-like N-terminal" evidence="6">
    <location>
        <begin position="33"/>
        <end position="113"/>
    </location>
</feature>
<evidence type="ECO:0000256" key="5">
    <source>
        <dbReference type="SAM" id="MobiDB-lite"/>
    </source>
</evidence>
<evidence type="ECO:0000256" key="4">
    <source>
        <dbReference type="ARBA" id="ARBA00030494"/>
    </source>
</evidence>
<dbReference type="GO" id="GO:0031417">
    <property type="term" value="C:NatC complex"/>
    <property type="evidence" value="ECO:0007669"/>
    <property type="project" value="InterPro"/>
</dbReference>
<dbReference type="InterPro" id="IPR057982">
    <property type="entry name" value="TPR_NAA35"/>
</dbReference>
<accession>A0A6V7UR32</accession>
<protein>
    <recommendedName>
        <fullName evidence="4">Protein MAK10 homolog</fullName>
    </recommendedName>
</protein>
<evidence type="ECO:0000259" key="7">
    <source>
        <dbReference type="Pfam" id="PF25789"/>
    </source>
</evidence>
<comment type="similarity">
    <text evidence="2">Belongs to the MAK10 family.</text>
</comment>
<evidence type="ECO:0000256" key="1">
    <source>
        <dbReference type="ARBA" id="ARBA00004496"/>
    </source>
</evidence>